<dbReference type="STRING" id="137265.SAMN05421684_4419"/>
<sequence>MSTPQPPYQPQPPYLPPAPKKRGPLVWILGSVAAFMALCIAGVVGIAVSADPDTAKTPDTPAGRAAAAAPSSAAAEPEATAAPEASAPAPPPTPKDITMTGRGDKLLKPKLDPERAYVAVISHTGGSNFIVTSIDSAGDQVDLLVNEIGRYSGTRPIGLREGEGIAALKVEAGGTWKIVLRDLSKAPQFKGKVSGKGSAVYLIPPGTLDALASAKITHNGRGNFIVTAYGERSDLLINEIGKYSGEVLLDSETLVLEIQADGGWTIQAT</sequence>
<keyword evidence="2" id="KW-1133">Transmembrane helix</keyword>
<dbReference type="EMBL" id="FNQB01000002">
    <property type="protein sequence ID" value="SDZ31413.1"/>
    <property type="molecule type" value="Genomic_DNA"/>
</dbReference>
<feature type="compositionally biased region" description="Low complexity" evidence="1">
    <location>
        <begin position="65"/>
        <end position="87"/>
    </location>
</feature>
<keyword evidence="2" id="KW-0812">Transmembrane</keyword>
<proteinExistence type="predicted"/>
<keyword evidence="2" id="KW-0472">Membrane</keyword>
<evidence type="ECO:0000313" key="4">
    <source>
        <dbReference type="Proteomes" id="UP000199632"/>
    </source>
</evidence>
<name>A0A1H3S052_9ACTN</name>
<organism evidence="3 4">
    <name type="scientific">Asanoa ishikariensis</name>
    <dbReference type="NCBI Taxonomy" id="137265"/>
    <lineage>
        <taxon>Bacteria</taxon>
        <taxon>Bacillati</taxon>
        <taxon>Actinomycetota</taxon>
        <taxon>Actinomycetes</taxon>
        <taxon>Micromonosporales</taxon>
        <taxon>Micromonosporaceae</taxon>
        <taxon>Asanoa</taxon>
    </lineage>
</organism>
<keyword evidence="4" id="KW-1185">Reference proteome</keyword>
<dbReference type="AlphaFoldDB" id="A0A1H3S052"/>
<evidence type="ECO:0000313" key="3">
    <source>
        <dbReference type="EMBL" id="SDZ31413.1"/>
    </source>
</evidence>
<evidence type="ECO:0000256" key="2">
    <source>
        <dbReference type="SAM" id="Phobius"/>
    </source>
</evidence>
<accession>A0A1H3S052</accession>
<dbReference type="OrthoDB" id="2004788at2"/>
<gene>
    <name evidence="3" type="ORF">SAMN05421684_4419</name>
</gene>
<dbReference type="Proteomes" id="UP000199632">
    <property type="component" value="Unassembled WGS sequence"/>
</dbReference>
<feature type="transmembrane region" description="Helical" evidence="2">
    <location>
        <begin position="25"/>
        <end position="48"/>
    </location>
</feature>
<evidence type="ECO:0000256" key="1">
    <source>
        <dbReference type="SAM" id="MobiDB-lite"/>
    </source>
</evidence>
<reference evidence="4" key="1">
    <citation type="submission" date="2016-10" db="EMBL/GenBank/DDBJ databases">
        <authorList>
            <person name="Varghese N."/>
            <person name="Submissions S."/>
        </authorList>
    </citation>
    <scope>NUCLEOTIDE SEQUENCE [LARGE SCALE GENOMIC DNA]</scope>
    <source>
        <strain evidence="4">DSM 44718</strain>
    </source>
</reference>
<feature type="region of interest" description="Disordered" evidence="1">
    <location>
        <begin position="55"/>
        <end position="107"/>
    </location>
</feature>
<dbReference type="RefSeq" id="WP_090795717.1">
    <property type="nucleotide sequence ID" value="NZ_BOND01000020.1"/>
</dbReference>
<protein>
    <submittedName>
        <fullName evidence="3">Uncharacterized protein</fullName>
    </submittedName>
</protein>